<evidence type="ECO:0000313" key="11">
    <source>
        <dbReference type="EMBL" id="AHB36418.1"/>
    </source>
</evidence>
<feature type="transmembrane region" description="Helical" evidence="10">
    <location>
        <begin position="6"/>
        <end position="26"/>
    </location>
</feature>
<dbReference type="Proteomes" id="UP000018550">
    <property type="component" value="Chromosome"/>
</dbReference>
<dbReference type="EMBL" id="CP006682">
    <property type="protein sequence ID" value="AHB36418.1"/>
    <property type="molecule type" value="Genomic_DNA"/>
</dbReference>
<dbReference type="KEGG" id="sapi:SAPIS_v1c05730"/>
<keyword evidence="5 10" id="KW-1133">Transmembrane helix</keyword>
<keyword evidence="9 10" id="KW-1208">Phospholipid metabolism</keyword>
<dbReference type="GO" id="GO:0043772">
    <property type="term" value="F:acyl-phosphate glycerol-3-phosphate acyltransferase activity"/>
    <property type="evidence" value="ECO:0007669"/>
    <property type="project" value="UniProtKB-UniRule"/>
</dbReference>
<dbReference type="PATRIC" id="fig|1276258.3.peg.581"/>
<dbReference type="UniPathway" id="UPA00085"/>
<evidence type="ECO:0000256" key="8">
    <source>
        <dbReference type="ARBA" id="ARBA00023209"/>
    </source>
</evidence>
<keyword evidence="11" id="KW-0012">Acyltransferase</keyword>
<dbReference type="SMART" id="SM01207">
    <property type="entry name" value="G3P_acyltransf"/>
    <property type="match status" value="1"/>
</dbReference>
<dbReference type="EC" id="2.3.1.275" evidence="10"/>
<name>V5RIV4_SPIAP</name>
<evidence type="ECO:0000256" key="10">
    <source>
        <dbReference type="HAMAP-Rule" id="MF_01043"/>
    </source>
</evidence>
<comment type="function">
    <text evidence="10">Catalyzes the transfer of an acyl group from acyl-phosphate (acyl-PO(4)) to glycerol-3-phosphate (G3P) to form lysophosphatidic acid (LPA). This enzyme utilizes acyl-phosphate as fatty acyl donor, but not acyl-CoA or acyl-ACP.</text>
</comment>
<dbReference type="GO" id="GO:0005886">
    <property type="term" value="C:plasma membrane"/>
    <property type="evidence" value="ECO:0007669"/>
    <property type="project" value="UniProtKB-SubCell"/>
</dbReference>
<dbReference type="PANTHER" id="PTHR30309">
    <property type="entry name" value="INNER MEMBRANE PROTEIN YGIH"/>
    <property type="match status" value="1"/>
</dbReference>
<evidence type="ECO:0000256" key="9">
    <source>
        <dbReference type="ARBA" id="ARBA00023264"/>
    </source>
</evidence>
<dbReference type="Pfam" id="PF02660">
    <property type="entry name" value="G3P_acyltransf"/>
    <property type="match status" value="1"/>
</dbReference>
<dbReference type="RefSeq" id="WP_023789483.1">
    <property type="nucleotide sequence ID" value="NC_022998.1"/>
</dbReference>
<evidence type="ECO:0000256" key="7">
    <source>
        <dbReference type="ARBA" id="ARBA00023136"/>
    </source>
</evidence>
<dbReference type="AlphaFoldDB" id="V5RIV4"/>
<comment type="pathway">
    <text evidence="10">Lipid metabolism; phospholipid metabolism.</text>
</comment>
<dbReference type="STRING" id="1276258.SAPIS_v1c05730"/>
<dbReference type="HOGENOM" id="CLU_081254_3_0_14"/>
<evidence type="ECO:0000256" key="1">
    <source>
        <dbReference type="ARBA" id="ARBA00022475"/>
    </source>
</evidence>
<keyword evidence="12" id="KW-1185">Reference proteome</keyword>
<keyword evidence="1 10" id="KW-1003">Cell membrane</keyword>
<protein>
    <recommendedName>
        <fullName evidence="10">Glycerol-3-phosphate acyltransferase</fullName>
    </recommendedName>
    <alternativeName>
        <fullName evidence="10">Acyl-PO4 G3P acyltransferase</fullName>
    </alternativeName>
    <alternativeName>
        <fullName evidence="10">Acyl-phosphate--glycerol-3-phosphate acyltransferase</fullName>
    </alternativeName>
    <alternativeName>
        <fullName evidence="10">G3P acyltransferase</fullName>
        <shortName evidence="10">GPAT</shortName>
        <ecNumber evidence="10">2.3.1.275</ecNumber>
    </alternativeName>
    <alternativeName>
        <fullName evidence="10">Lysophosphatidic acid synthase</fullName>
        <shortName evidence="10">LPA synthase</shortName>
    </alternativeName>
</protein>
<dbReference type="OrthoDB" id="9777124at2"/>
<keyword evidence="6 10" id="KW-0443">Lipid metabolism</keyword>
<dbReference type="PANTHER" id="PTHR30309:SF0">
    <property type="entry name" value="GLYCEROL-3-PHOSPHATE ACYLTRANSFERASE-RELATED"/>
    <property type="match status" value="1"/>
</dbReference>
<keyword evidence="8 10" id="KW-0594">Phospholipid biosynthesis</keyword>
<comment type="similarity">
    <text evidence="10">Belongs to the PlsY family.</text>
</comment>
<dbReference type="eggNOG" id="COG0344">
    <property type="taxonomic scope" value="Bacteria"/>
</dbReference>
<gene>
    <name evidence="10 11" type="primary">plsY</name>
    <name evidence="11" type="ORF">SAPIS_v1c05730</name>
</gene>
<comment type="subcellular location">
    <subcellularLocation>
        <location evidence="10">Cell membrane</location>
        <topology evidence="10">Multi-pass membrane protein</topology>
    </subcellularLocation>
</comment>
<accession>V5RIV4</accession>
<comment type="subunit">
    <text evidence="10">Probably interacts with PlsX.</text>
</comment>
<evidence type="ECO:0000256" key="2">
    <source>
        <dbReference type="ARBA" id="ARBA00022516"/>
    </source>
</evidence>
<feature type="transmembrane region" description="Helical" evidence="10">
    <location>
        <begin position="54"/>
        <end position="77"/>
    </location>
</feature>
<dbReference type="NCBIfam" id="TIGR00023">
    <property type="entry name" value="glycerol-3-phosphate 1-O-acyltransferase PlsY"/>
    <property type="match status" value="1"/>
</dbReference>
<feature type="transmembrane region" description="Helical" evidence="10">
    <location>
        <begin position="205"/>
        <end position="225"/>
    </location>
</feature>
<feature type="transmembrane region" description="Helical" evidence="10">
    <location>
        <begin position="119"/>
        <end position="141"/>
    </location>
</feature>
<evidence type="ECO:0000256" key="6">
    <source>
        <dbReference type="ARBA" id="ARBA00023098"/>
    </source>
</evidence>
<evidence type="ECO:0000256" key="5">
    <source>
        <dbReference type="ARBA" id="ARBA00022989"/>
    </source>
</evidence>
<reference evidence="11 12" key="1">
    <citation type="journal article" date="2014" name="Genome Announc.">
        <title>Complete Genome Sequence of Spiroplasma apis B31T (ATCC 33834), a Bacterium Associated with May Disease of Honeybees (Apis mellifera).</title>
        <authorList>
            <person name="Ku C."/>
            <person name="Lo W.S."/>
            <person name="Chen L.L."/>
            <person name="Kuo C.H."/>
        </authorList>
    </citation>
    <scope>NUCLEOTIDE SEQUENCE [LARGE SCALE GENOMIC DNA]</scope>
    <source>
        <strain evidence="11">B31</strain>
    </source>
</reference>
<feature type="transmembrane region" description="Helical" evidence="10">
    <location>
        <begin position="147"/>
        <end position="164"/>
    </location>
</feature>
<evidence type="ECO:0000256" key="4">
    <source>
        <dbReference type="ARBA" id="ARBA00022692"/>
    </source>
</evidence>
<keyword evidence="2 10" id="KW-0444">Lipid biosynthesis</keyword>
<keyword evidence="7 10" id="KW-0472">Membrane</keyword>
<evidence type="ECO:0000256" key="3">
    <source>
        <dbReference type="ARBA" id="ARBA00022679"/>
    </source>
</evidence>
<evidence type="ECO:0000313" key="12">
    <source>
        <dbReference type="Proteomes" id="UP000018550"/>
    </source>
</evidence>
<dbReference type="HAMAP" id="MF_01043">
    <property type="entry name" value="PlsY"/>
    <property type="match status" value="1"/>
</dbReference>
<dbReference type="InterPro" id="IPR003811">
    <property type="entry name" value="G3P_acylTferase_PlsY"/>
</dbReference>
<comment type="catalytic activity">
    <reaction evidence="10">
        <text>an acyl phosphate + sn-glycerol 3-phosphate = a 1-acyl-sn-glycero-3-phosphate + phosphate</text>
        <dbReference type="Rhea" id="RHEA:34075"/>
        <dbReference type="ChEBI" id="CHEBI:43474"/>
        <dbReference type="ChEBI" id="CHEBI:57597"/>
        <dbReference type="ChEBI" id="CHEBI:57970"/>
        <dbReference type="ChEBI" id="CHEBI:59918"/>
        <dbReference type="EC" id="2.3.1.275"/>
    </reaction>
</comment>
<dbReference type="GO" id="GO:0008654">
    <property type="term" value="P:phospholipid biosynthetic process"/>
    <property type="evidence" value="ECO:0007669"/>
    <property type="project" value="UniProtKB-UniRule"/>
</dbReference>
<keyword evidence="3 10" id="KW-0808">Transferase</keyword>
<keyword evidence="4 10" id="KW-0812">Transmembrane</keyword>
<proteinExistence type="inferred from homology"/>
<organism evidence="11 12">
    <name type="scientific">Spiroplasma apis B31</name>
    <dbReference type="NCBI Taxonomy" id="1276258"/>
    <lineage>
        <taxon>Bacteria</taxon>
        <taxon>Bacillati</taxon>
        <taxon>Mycoplasmatota</taxon>
        <taxon>Mollicutes</taxon>
        <taxon>Entomoplasmatales</taxon>
        <taxon>Spiroplasmataceae</taxon>
        <taxon>Spiroplasma</taxon>
    </lineage>
</organism>
<sequence length="259" mass="29284">MFVIGTILASIIGYFVGSFSFSITVVKIKTKKDIRQEGSKNAGATNASRILGKAWGVVIVFLDAFKILFTAIIAMLFSYIPSPAFNETSFFVASFFAVLGHCFPIYYKFKGGKAVSCFFGLMMVTNWAILLVFFGLWWLILLTTKKVSIASIFSSIISMILLWVPQITGGSSFIINGIEFFTPIYDNGNHLCWFNYLYVWNKHSYFESFLTMNIVVTMSTIVLILRHVPNIKRLIKGVEPAYLKSKKDKKEQTLSNEKK</sequence>